<protein>
    <recommendedName>
        <fullName evidence="2">Protein SCAR</fullName>
    </recommendedName>
    <alternativeName>
        <fullName evidence="2">Protein WAVE</fullName>
    </alternativeName>
</protein>
<comment type="caution">
    <text evidence="4">The sequence shown here is derived from an EMBL/GenBank/DDBJ whole genome shotgun (WGS) entry which is preliminary data.</text>
</comment>
<keyword evidence="2" id="KW-0009">Actin-binding</keyword>
<gene>
    <name evidence="4" type="ORF">ZIOFF_050685</name>
</gene>
<dbReference type="GO" id="GO:0003779">
    <property type="term" value="F:actin binding"/>
    <property type="evidence" value="ECO:0007669"/>
    <property type="project" value="UniProtKB-UniRule"/>
</dbReference>
<evidence type="ECO:0000313" key="5">
    <source>
        <dbReference type="Proteomes" id="UP000734854"/>
    </source>
</evidence>
<dbReference type="AlphaFoldDB" id="A0A8J5FRZ4"/>
<feature type="region of interest" description="Disordered" evidence="3">
    <location>
        <begin position="25"/>
        <end position="47"/>
    </location>
</feature>
<evidence type="ECO:0000256" key="3">
    <source>
        <dbReference type="SAM" id="MobiDB-lite"/>
    </source>
</evidence>
<dbReference type="PANTHER" id="PTHR12902">
    <property type="entry name" value="WASP-1"/>
    <property type="match status" value="1"/>
</dbReference>
<comment type="subcellular location">
    <subcellularLocation>
        <location evidence="2">Cytoplasm</location>
        <location evidence="2">Cytoskeleton</location>
    </subcellularLocation>
</comment>
<feature type="compositionally biased region" description="Basic and acidic residues" evidence="3">
    <location>
        <begin position="359"/>
        <end position="370"/>
    </location>
</feature>
<feature type="compositionally biased region" description="Polar residues" evidence="3">
    <location>
        <begin position="347"/>
        <end position="358"/>
    </location>
</feature>
<dbReference type="Proteomes" id="UP000734854">
    <property type="component" value="Unassembled WGS sequence"/>
</dbReference>
<feature type="region of interest" description="Disordered" evidence="3">
    <location>
        <begin position="476"/>
        <end position="525"/>
    </location>
</feature>
<dbReference type="PANTHER" id="PTHR12902:SF33">
    <property type="entry name" value="PROTEIN SCAR3"/>
    <property type="match status" value="1"/>
</dbReference>
<dbReference type="Gene3D" id="6.10.280.150">
    <property type="match status" value="1"/>
</dbReference>
<evidence type="ECO:0000256" key="1">
    <source>
        <dbReference type="ARBA" id="ARBA00006993"/>
    </source>
</evidence>
<keyword evidence="2" id="KW-0963">Cytoplasm</keyword>
<dbReference type="InterPro" id="IPR028288">
    <property type="entry name" value="SCAR/WAVE_fam"/>
</dbReference>
<name>A0A8J5FRZ4_ZINOF</name>
<keyword evidence="5" id="KW-1185">Reference proteome</keyword>
<sequence length="1115" mass="124235">MGARVNMFSYAMFLICQSASDLEPHDKQKNSVKVEDQQENEREESLKRRPIRVMPLVRLQVRNEYRLGDARLYEGPSKKDDPKATLDGTAVAGLVGLLRQLGDLAEFATDVFHGLHEQITAVASRRSKIFTRIQNIEFALPFIEKSVKGQTRHIHFAYVAGSEWHAHFQHKKSHLVVHDLPCFMLEAYEECREPPRLYLLDKFDHEGAGACLKRYSDSSHFRREWCASELGKTGNSQRGKKVHKAKRKGLQIRDEEFQSALYISCRNTSHRSRFASPSSDGYSSATENAFVREPGINSEISSRSPSFGSRVRVENLDVDNLVVHSDLDSNELLDSLIQCNKTDLTTGVPNQNSEGNELSDNHKQESVHRENVSRVYSVTWDDKTEIVKPRSPAPRGMVLGHMIEAQFQHVRTATKECNNNEALDQASILMDTSKFHGSLPRENNFNKMVSVIDSFVVAHNKLESDVEKEVKCQMKPEVNSTSQEMQDKTPSNLLSNASYSSLSHASSILPPGNSNHMHPGRRFSGFCQNKEYPDNVMDDVNGSNTSKLEHFPLGNTSYAPSVKLWSNGGLFRVEPSKPLDPRVLHSSSTDPVSDSTTSMFSLPKYVLKSWKNESETIPDAKFSFSGTTSGVSSSSKYNDGIYLGSSSLAQRDSNATLFPARAYIPVQLNGSSKALSSCNGNQQRDIEFKQKSHASKPLPSGIFDMNQVKDTIGTDQSFIETVAATTTGTGNGTSSARYHSFGRNTKYISSGFSEFAPSFLAHSLQQKLTITKTGSHSPTDEKKKSEEISCINKNKEACETLIKISNSSYSKQASPPITEMNASFQHGNGSGNSKVTLKVLESSPNENNEDFIIPSFQMLHGPVDPSPDIVSEFDDDTFSRSCSYTSENIVSPHTNSNSELWANDDKSECEDHEFCDDSHKNPLSNISFSSCMNFQPISHFNMDTANELRNYVGNSHVSDPYVPAFDLPDPDSSTSLRNQQGRHDSWTFNLTSFELQTTGMPPPPPLPPMKWRLSQTALVGDDEVASIAHETKHLKGPQVPKISFPCQQDQDASRPCLAESKQVQVKFSVQKDPRYGISNKELNLREELLREIKNKLHIGLSQAILSHEAVADTGR</sequence>
<evidence type="ECO:0000313" key="4">
    <source>
        <dbReference type="EMBL" id="KAG6489416.1"/>
    </source>
</evidence>
<proteinExistence type="inferred from homology"/>
<reference evidence="4 5" key="1">
    <citation type="submission" date="2020-08" db="EMBL/GenBank/DDBJ databases">
        <title>Plant Genome Project.</title>
        <authorList>
            <person name="Zhang R.-G."/>
        </authorList>
    </citation>
    <scope>NUCLEOTIDE SEQUENCE [LARGE SCALE GENOMIC DNA]</scope>
    <source>
        <tissue evidence="4">Rhizome</tissue>
    </source>
</reference>
<dbReference type="GO" id="GO:0071933">
    <property type="term" value="F:Arp2/3 complex binding"/>
    <property type="evidence" value="ECO:0007669"/>
    <property type="project" value="TreeGrafter"/>
</dbReference>
<organism evidence="4 5">
    <name type="scientific">Zingiber officinale</name>
    <name type="common">Ginger</name>
    <name type="synonym">Amomum zingiber</name>
    <dbReference type="NCBI Taxonomy" id="94328"/>
    <lineage>
        <taxon>Eukaryota</taxon>
        <taxon>Viridiplantae</taxon>
        <taxon>Streptophyta</taxon>
        <taxon>Embryophyta</taxon>
        <taxon>Tracheophyta</taxon>
        <taxon>Spermatophyta</taxon>
        <taxon>Magnoliopsida</taxon>
        <taxon>Liliopsida</taxon>
        <taxon>Zingiberales</taxon>
        <taxon>Zingiberaceae</taxon>
        <taxon>Zingiber</taxon>
    </lineage>
</organism>
<comment type="similarity">
    <text evidence="1 2">Belongs to the SCAR/WAVE family.</text>
</comment>
<feature type="compositionally biased region" description="Polar residues" evidence="3">
    <location>
        <begin position="478"/>
        <end position="490"/>
    </location>
</feature>
<keyword evidence="2" id="KW-0206">Cytoskeleton</keyword>
<dbReference type="GO" id="GO:0034237">
    <property type="term" value="F:protein kinase A regulatory subunit binding"/>
    <property type="evidence" value="ECO:0007669"/>
    <property type="project" value="TreeGrafter"/>
</dbReference>
<dbReference type="GO" id="GO:0030036">
    <property type="term" value="P:actin cytoskeleton organization"/>
    <property type="evidence" value="ECO:0007669"/>
    <property type="project" value="UniProtKB-UniRule"/>
</dbReference>
<dbReference type="GO" id="GO:0005856">
    <property type="term" value="C:cytoskeleton"/>
    <property type="evidence" value="ECO:0007669"/>
    <property type="project" value="UniProtKB-SubCell"/>
</dbReference>
<accession>A0A8J5FRZ4</accession>
<evidence type="ECO:0000256" key="2">
    <source>
        <dbReference type="RuleBase" id="RU367034"/>
    </source>
</evidence>
<feature type="region of interest" description="Disordered" evidence="3">
    <location>
        <begin position="347"/>
        <end position="370"/>
    </location>
</feature>
<comment type="function">
    <text evidence="2">Involved in regulation of actin and microtubule organization. Part of a WAVE complex that activates the Arp2/3 complex.</text>
</comment>
<dbReference type="EMBL" id="JACMSC010000014">
    <property type="protein sequence ID" value="KAG6489416.1"/>
    <property type="molecule type" value="Genomic_DNA"/>
</dbReference>
<dbReference type="Gene3D" id="1.20.5.340">
    <property type="match status" value="1"/>
</dbReference>
<feature type="compositionally biased region" description="Low complexity" evidence="3">
    <location>
        <begin position="491"/>
        <end position="509"/>
    </location>
</feature>
<dbReference type="GO" id="GO:2000601">
    <property type="term" value="P:positive regulation of Arp2/3 complex-mediated actin nucleation"/>
    <property type="evidence" value="ECO:0007669"/>
    <property type="project" value="TreeGrafter"/>
</dbReference>